<organism evidence="1 2">
    <name type="scientific">Candidatus Avimonoglobus intestinipullorum</name>
    <dbReference type="NCBI Taxonomy" id="2840699"/>
    <lineage>
        <taxon>Bacteria</taxon>
        <taxon>Bacillati</taxon>
        <taxon>Bacillota</taxon>
        <taxon>Clostridia</taxon>
        <taxon>Eubacteriales</taxon>
        <taxon>Candidatus Avimonoglobus</taxon>
    </lineage>
</organism>
<reference evidence="1" key="1">
    <citation type="submission" date="2020-10" db="EMBL/GenBank/DDBJ databases">
        <authorList>
            <person name="Gilroy R."/>
        </authorList>
    </citation>
    <scope>NUCLEOTIDE SEQUENCE</scope>
    <source>
        <strain evidence="1">ChiSjej4B22-9803</strain>
    </source>
</reference>
<evidence type="ECO:0000313" key="1">
    <source>
        <dbReference type="EMBL" id="HIU48803.1"/>
    </source>
</evidence>
<dbReference type="EMBL" id="DVND01000143">
    <property type="protein sequence ID" value="HIU48803.1"/>
    <property type="molecule type" value="Genomic_DNA"/>
</dbReference>
<proteinExistence type="predicted"/>
<dbReference type="AlphaFoldDB" id="A0A9D1S6Z9"/>
<reference evidence="1" key="2">
    <citation type="journal article" date="2021" name="PeerJ">
        <title>Extensive microbial diversity within the chicken gut microbiome revealed by metagenomics and culture.</title>
        <authorList>
            <person name="Gilroy R."/>
            <person name="Ravi A."/>
            <person name="Getino M."/>
            <person name="Pursley I."/>
            <person name="Horton D.L."/>
            <person name="Alikhan N.F."/>
            <person name="Baker D."/>
            <person name="Gharbi K."/>
            <person name="Hall N."/>
            <person name="Watson M."/>
            <person name="Adriaenssens E.M."/>
            <person name="Foster-Nyarko E."/>
            <person name="Jarju S."/>
            <person name="Secka A."/>
            <person name="Antonio M."/>
            <person name="Oren A."/>
            <person name="Chaudhuri R.R."/>
            <person name="La Ragione R."/>
            <person name="Hildebrand F."/>
            <person name="Pallen M.J."/>
        </authorList>
    </citation>
    <scope>NUCLEOTIDE SEQUENCE</scope>
    <source>
        <strain evidence="1">ChiSjej4B22-9803</strain>
    </source>
</reference>
<protein>
    <submittedName>
        <fullName evidence="1">Uncharacterized protein</fullName>
    </submittedName>
</protein>
<name>A0A9D1S6Z9_9FIRM</name>
<dbReference type="Proteomes" id="UP000824111">
    <property type="component" value="Unassembled WGS sequence"/>
</dbReference>
<gene>
    <name evidence="1" type="ORF">IAB04_05520</name>
</gene>
<accession>A0A9D1S6Z9</accession>
<comment type="caution">
    <text evidence="1">The sequence shown here is derived from an EMBL/GenBank/DDBJ whole genome shotgun (WGS) entry which is preliminary data.</text>
</comment>
<evidence type="ECO:0000313" key="2">
    <source>
        <dbReference type="Proteomes" id="UP000824111"/>
    </source>
</evidence>
<sequence>MKKYCPFMYKIQQVNQRNVEYDADGKETAHIHKLVEVQEPAACKGKACGCYFFGRCRRKG</sequence>